<dbReference type="STRING" id="136037.A0A067R054"/>
<dbReference type="Pfam" id="PF00339">
    <property type="entry name" value="Arrestin_N"/>
    <property type="match status" value="2"/>
</dbReference>
<evidence type="ECO:0000259" key="4">
    <source>
        <dbReference type="SMART" id="SM01017"/>
    </source>
</evidence>
<proteinExistence type="inferred from homology"/>
<organism evidence="5 6">
    <name type="scientific">Zootermopsis nevadensis</name>
    <name type="common">Dampwood termite</name>
    <dbReference type="NCBI Taxonomy" id="136037"/>
    <lineage>
        <taxon>Eukaryota</taxon>
        <taxon>Metazoa</taxon>
        <taxon>Ecdysozoa</taxon>
        <taxon>Arthropoda</taxon>
        <taxon>Hexapoda</taxon>
        <taxon>Insecta</taxon>
        <taxon>Pterygota</taxon>
        <taxon>Neoptera</taxon>
        <taxon>Polyneoptera</taxon>
        <taxon>Dictyoptera</taxon>
        <taxon>Blattodea</taxon>
        <taxon>Blattoidea</taxon>
        <taxon>Termitoidae</taxon>
        <taxon>Termopsidae</taxon>
        <taxon>Zootermopsis</taxon>
    </lineage>
</organism>
<keyword evidence="6" id="KW-1185">Reference proteome</keyword>
<dbReference type="PANTHER" id="PTHR11188:SF176">
    <property type="entry name" value="ARRESTIN DOMAIN-CONTAINING PROTEIN 1"/>
    <property type="match status" value="1"/>
</dbReference>
<feature type="region of interest" description="Disordered" evidence="3">
    <location>
        <begin position="122"/>
        <end position="160"/>
    </location>
</feature>
<dbReference type="InParanoid" id="A0A067R054"/>
<evidence type="ECO:0000256" key="2">
    <source>
        <dbReference type="ARBA" id="ARBA00022606"/>
    </source>
</evidence>
<dbReference type="SUPFAM" id="SSF81296">
    <property type="entry name" value="E set domains"/>
    <property type="match status" value="2"/>
</dbReference>
<accession>A0A067R054</accession>
<evidence type="ECO:0000256" key="3">
    <source>
        <dbReference type="SAM" id="MobiDB-lite"/>
    </source>
</evidence>
<sequence>MKSQGASHYFSTGVIHEASENRVKLFRSRQVPEEIRQFDVVLEEPHHIYFCGEEIRGHVKVDLAGCLTVQGIIVRFVGEAYASVPEQKETSPWNVRHISGIRRNLCNKNKISPSMPDLSGAASSCCGTEAGSQDSPGEDGWTKRPQRQARPLHRTRSRDKNKDVAFRSYEKYFEHKMYVFGHKYSSKRERLWTGEHRFPFHYTLPNKLPSSFHGRLGYIRYFCEATLERSAMPNIQSRTMFSVSNIADVNTDPKADCCVNEQRSTNSCLFCCPKGTIIVSASLKRRAYAPGEDIHVFADVLNMSNTPIYRSCVKLIQVATYFSNKGFQSHVDEVVISQVYRGRVSCGESDTWDAVPINVPPLPPTSRLENFCKLMDIEYRLDFDVDIAGESSPLELRMPLIVGSVPLHREFSKLELTVAEGCKDLIPQTMETKYKQLPAVFSGPCVWGPRSVELYYYRQVNRQQESRPVPTRIPQVVLAPRQRDKVFAPRYICYKNAARLTNGWGSAHAVPQIVVTEHPPNARHPLHLLPVVPRRHSAPGHITALTPDRVPGTPADTCDRQKLPDIEEAR</sequence>
<dbReference type="InterPro" id="IPR014756">
    <property type="entry name" value="Ig_E-set"/>
</dbReference>
<dbReference type="SMART" id="SM01017">
    <property type="entry name" value="Arrestin_C"/>
    <property type="match status" value="1"/>
</dbReference>
<feature type="region of interest" description="Disordered" evidence="3">
    <location>
        <begin position="547"/>
        <end position="570"/>
    </location>
</feature>
<dbReference type="Pfam" id="PF02752">
    <property type="entry name" value="Arrestin_C"/>
    <property type="match status" value="1"/>
</dbReference>
<keyword evidence="2" id="KW-0716">Sensory transduction</keyword>
<name>A0A067R054_ZOONE</name>
<reference evidence="5 6" key="1">
    <citation type="journal article" date="2014" name="Nat. Commun.">
        <title>Molecular traces of alternative social organization in a termite genome.</title>
        <authorList>
            <person name="Terrapon N."/>
            <person name="Li C."/>
            <person name="Robertson H.M."/>
            <person name="Ji L."/>
            <person name="Meng X."/>
            <person name="Booth W."/>
            <person name="Chen Z."/>
            <person name="Childers C.P."/>
            <person name="Glastad K.M."/>
            <person name="Gokhale K."/>
            <person name="Gowin J."/>
            <person name="Gronenberg W."/>
            <person name="Hermansen R.A."/>
            <person name="Hu H."/>
            <person name="Hunt B.G."/>
            <person name="Huylmans A.K."/>
            <person name="Khalil S.M."/>
            <person name="Mitchell R.D."/>
            <person name="Munoz-Torres M.C."/>
            <person name="Mustard J.A."/>
            <person name="Pan H."/>
            <person name="Reese J.T."/>
            <person name="Scharf M.E."/>
            <person name="Sun F."/>
            <person name="Vogel H."/>
            <person name="Xiao J."/>
            <person name="Yang W."/>
            <person name="Yang Z."/>
            <person name="Yang Z."/>
            <person name="Zhou J."/>
            <person name="Zhu J."/>
            <person name="Brent C.S."/>
            <person name="Elsik C.G."/>
            <person name="Goodisman M.A."/>
            <person name="Liberles D.A."/>
            <person name="Roe R.M."/>
            <person name="Vargo E.L."/>
            <person name="Vilcinskas A."/>
            <person name="Wang J."/>
            <person name="Bornberg-Bauer E."/>
            <person name="Korb J."/>
            <person name="Zhang G."/>
            <person name="Liebig J."/>
        </authorList>
    </citation>
    <scope>NUCLEOTIDE SEQUENCE [LARGE SCALE GENOMIC DNA]</scope>
    <source>
        <tissue evidence="5">Whole organism</tissue>
    </source>
</reference>
<dbReference type="EMBL" id="KK853048">
    <property type="protein sequence ID" value="KDR12084.1"/>
    <property type="molecule type" value="Genomic_DNA"/>
</dbReference>
<feature type="compositionally biased region" description="Basic residues" evidence="3">
    <location>
        <begin position="144"/>
        <end position="157"/>
    </location>
</feature>
<feature type="compositionally biased region" description="Basic and acidic residues" evidence="3">
    <location>
        <begin position="557"/>
        <end position="570"/>
    </location>
</feature>
<dbReference type="eggNOG" id="KOG3780">
    <property type="taxonomic scope" value="Eukaryota"/>
</dbReference>
<dbReference type="Proteomes" id="UP000027135">
    <property type="component" value="Unassembled WGS sequence"/>
</dbReference>
<evidence type="ECO:0000313" key="5">
    <source>
        <dbReference type="EMBL" id="KDR12084.1"/>
    </source>
</evidence>
<dbReference type="InterPro" id="IPR014752">
    <property type="entry name" value="Arrestin-like_C"/>
</dbReference>
<dbReference type="InterPro" id="IPR011022">
    <property type="entry name" value="Arrestin_C-like"/>
</dbReference>
<dbReference type="OMA" id="MDISWAV"/>
<comment type="similarity">
    <text evidence="1">Belongs to the arrestin family.</text>
</comment>
<feature type="domain" description="Arrestin C-terminal-like" evidence="4">
    <location>
        <begin position="273"/>
        <end position="407"/>
    </location>
</feature>
<dbReference type="InterPro" id="IPR011021">
    <property type="entry name" value="Arrestin-like_N"/>
</dbReference>
<protein>
    <submittedName>
        <fullName evidence="5">Arrestin domain-containing protein 3</fullName>
    </submittedName>
</protein>
<feature type="compositionally biased region" description="Polar residues" evidence="3">
    <location>
        <begin position="122"/>
        <end position="135"/>
    </location>
</feature>
<evidence type="ECO:0000313" key="6">
    <source>
        <dbReference type="Proteomes" id="UP000027135"/>
    </source>
</evidence>
<gene>
    <name evidence="5" type="ORF">L798_14089</name>
</gene>
<evidence type="ECO:0000256" key="1">
    <source>
        <dbReference type="ARBA" id="ARBA00005298"/>
    </source>
</evidence>
<dbReference type="AlphaFoldDB" id="A0A067R054"/>
<dbReference type="GO" id="GO:0015031">
    <property type="term" value="P:protein transport"/>
    <property type="evidence" value="ECO:0007669"/>
    <property type="project" value="TreeGrafter"/>
</dbReference>
<dbReference type="Gene3D" id="2.60.40.640">
    <property type="match status" value="2"/>
</dbReference>
<dbReference type="PANTHER" id="PTHR11188">
    <property type="entry name" value="ARRESTIN DOMAIN CONTAINING PROTEIN"/>
    <property type="match status" value="1"/>
</dbReference>
<dbReference type="InterPro" id="IPR050357">
    <property type="entry name" value="Arrestin_domain-protein"/>
</dbReference>
<dbReference type="GO" id="GO:0005737">
    <property type="term" value="C:cytoplasm"/>
    <property type="evidence" value="ECO:0007669"/>
    <property type="project" value="TreeGrafter"/>
</dbReference>